<evidence type="ECO:0000256" key="8">
    <source>
        <dbReference type="ARBA" id="ARBA00029447"/>
    </source>
</evidence>
<evidence type="ECO:0000259" key="10">
    <source>
        <dbReference type="PROSITE" id="PS50111"/>
    </source>
</evidence>
<keyword evidence="4" id="KW-0812">Transmembrane</keyword>
<evidence type="ECO:0000256" key="2">
    <source>
        <dbReference type="ARBA" id="ARBA00022475"/>
    </source>
</evidence>
<name>A0ABX0YGT3_9PSED</name>
<sequence>MFAAEPAMNAWLMGLSIALPALAAGVLSARLQASASKASALQADHEPVATPVQPSDSDRLCQAAFPVWMRQISTSREQTESAISALTSRFVDIASRLDHTVDASRQAAGDMGQGGVGEGLGESQVALNEVVDTLRTSQQSRLEMLQAVRHLTDYTGELRQMAAEVAAIAQQTNLLALNAAIEAARAGEAGRGFAVVADAVRSLSSQSSETGQKMSAKVDVINGAIAHLVDVAGESNDKGNDSVTHAEHTIQGVLGRFEGITGQLQEASALLQHESAGISQELSQVLVDLQFQDRVSQMLAQVHERMAGLHQQFERCSVTHTPFQLDVDAWLAETERTYAMQEQRANHHGHARAKPADNSITFF</sequence>
<comment type="similarity">
    <text evidence="8">Belongs to the methyl-accepting chemotaxis (MCP) protein family.</text>
</comment>
<dbReference type="PRINTS" id="PR00260">
    <property type="entry name" value="CHEMTRNSDUCR"/>
</dbReference>
<evidence type="ECO:0000256" key="5">
    <source>
        <dbReference type="ARBA" id="ARBA00022989"/>
    </source>
</evidence>
<protein>
    <submittedName>
        <fullName evidence="11">Chemotaxis protein</fullName>
    </submittedName>
</protein>
<keyword evidence="3" id="KW-0488">Methylation</keyword>
<comment type="caution">
    <text evidence="11">The sequence shown here is derived from an EMBL/GenBank/DDBJ whole genome shotgun (WGS) entry which is preliminary data.</text>
</comment>
<organism evidence="11 12">
    <name type="scientific">Pseudomonas quercus</name>
    <dbReference type="NCBI Taxonomy" id="2722792"/>
    <lineage>
        <taxon>Bacteria</taxon>
        <taxon>Pseudomonadati</taxon>
        <taxon>Pseudomonadota</taxon>
        <taxon>Gammaproteobacteria</taxon>
        <taxon>Pseudomonadales</taxon>
        <taxon>Pseudomonadaceae</taxon>
        <taxon>Pseudomonas</taxon>
    </lineage>
</organism>
<keyword evidence="6" id="KW-0472">Membrane</keyword>
<keyword evidence="7 9" id="KW-0807">Transducer</keyword>
<dbReference type="InterPro" id="IPR004089">
    <property type="entry name" value="MCPsignal_dom"/>
</dbReference>
<dbReference type="Proteomes" id="UP000746535">
    <property type="component" value="Unassembled WGS sequence"/>
</dbReference>
<dbReference type="EMBL" id="JAAVJI010000009">
    <property type="protein sequence ID" value="NJP02241.1"/>
    <property type="molecule type" value="Genomic_DNA"/>
</dbReference>
<evidence type="ECO:0000256" key="9">
    <source>
        <dbReference type="PROSITE-ProRule" id="PRU00284"/>
    </source>
</evidence>
<keyword evidence="5" id="KW-1133">Transmembrane helix</keyword>
<evidence type="ECO:0000313" key="12">
    <source>
        <dbReference type="Proteomes" id="UP000746535"/>
    </source>
</evidence>
<evidence type="ECO:0000256" key="4">
    <source>
        <dbReference type="ARBA" id="ARBA00022692"/>
    </source>
</evidence>
<evidence type="ECO:0000256" key="1">
    <source>
        <dbReference type="ARBA" id="ARBA00004236"/>
    </source>
</evidence>
<evidence type="ECO:0000256" key="7">
    <source>
        <dbReference type="ARBA" id="ARBA00023224"/>
    </source>
</evidence>
<dbReference type="PANTHER" id="PTHR32089:SF112">
    <property type="entry name" value="LYSOZYME-LIKE PROTEIN-RELATED"/>
    <property type="match status" value="1"/>
</dbReference>
<dbReference type="SMART" id="SM00283">
    <property type="entry name" value="MA"/>
    <property type="match status" value="1"/>
</dbReference>
<evidence type="ECO:0000313" key="11">
    <source>
        <dbReference type="EMBL" id="NJP02241.1"/>
    </source>
</evidence>
<evidence type="ECO:0000256" key="3">
    <source>
        <dbReference type="ARBA" id="ARBA00022481"/>
    </source>
</evidence>
<comment type="subcellular location">
    <subcellularLocation>
        <location evidence="1">Cell membrane</location>
    </subcellularLocation>
</comment>
<gene>
    <name evidence="11" type="ORF">HBH25_15435</name>
</gene>
<dbReference type="Pfam" id="PF00015">
    <property type="entry name" value="MCPsignal"/>
    <property type="match status" value="1"/>
</dbReference>
<evidence type="ECO:0000256" key="6">
    <source>
        <dbReference type="ARBA" id="ARBA00023136"/>
    </source>
</evidence>
<dbReference type="PROSITE" id="PS50111">
    <property type="entry name" value="CHEMOTAXIS_TRANSDUC_2"/>
    <property type="match status" value="1"/>
</dbReference>
<accession>A0ABX0YGT3</accession>
<dbReference type="Gene3D" id="1.10.287.950">
    <property type="entry name" value="Methyl-accepting chemotaxis protein"/>
    <property type="match status" value="1"/>
</dbReference>
<keyword evidence="2" id="KW-1003">Cell membrane</keyword>
<dbReference type="PANTHER" id="PTHR32089">
    <property type="entry name" value="METHYL-ACCEPTING CHEMOTAXIS PROTEIN MCPB"/>
    <property type="match status" value="1"/>
</dbReference>
<keyword evidence="12" id="KW-1185">Reference proteome</keyword>
<proteinExistence type="inferred from homology"/>
<dbReference type="InterPro" id="IPR004090">
    <property type="entry name" value="Chemotax_Me-accpt_rcpt"/>
</dbReference>
<dbReference type="SUPFAM" id="SSF58104">
    <property type="entry name" value="Methyl-accepting chemotaxis protein (MCP) signaling domain"/>
    <property type="match status" value="1"/>
</dbReference>
<feature type="domain" description="Methyl-accepting transducer" evidence="10">
    <location>
        <begin position="77"/>
        <end position="290"/>
    </location>
</feature>
<reference evidence="11 12" key="1">
    <citation type="submission" date="2020-03" db="EMBL/GenBank/DDBJ databases">
        <authorList>
            <person name="Wang L."/>
            <person name="He N."/>
            <person name="Li Y."/>
            <person name="Fang Y."/>
            <person name="Zhang F."/>
        </authorList>
    </citation>
    <scope>NUCLEOTIDE SEQUENCE [LARGE SCALE GENOMIC DNA]</scope>
    <source>
        <strain evidence="12">hsmgli-8</strain>
    </source>
</reference>